<feature type="transmembrane region" description="Helical" evidence="9">
    <location>
        <begin position="141"/>
        <end position="162"/>
    </location>
</feature>
<keyword evidence="6 9" id="KW-1133">Transmembrane helix</keyword>
<evidence type="ECO:0000256" key="7">
    <source>
        <dbReference type="ARBA" id="ARBA00023136"/>
    </source>
</evidence>
<feature type="transmembrane region" description="Helical" evidence="9">
    <location>
        <begin position="217"/>
        <end position="239"/>
    </location>
</feature>
<comment type="function">
    <text evidence="8">Major component of the acid-resistance (AR) system allowing enteric pathogens to survive the acidic environment in the stomach. Exchanges extracellular arginine for its intracellular decarboxylation product agmatine (Agm) thereby expelling intracellular protons. Probably undergoes several conformational states in order to translocate the substrate across the membrane; keeps the substrate accessible to only 1 side of the membrane at a time by opening and closing 3 membrane-internal gates.</text>
</comment>
<gene>
    <name evidence="10" type="ORF">G5C33_10480</name>
</gene>
<dbReference type="GO" id="GO:0005886">
    <property type="term" value="C:plasma membrane"/>
    <property type="evidence" value="ECO:0007669"/>
    <property type="project" value="UniProtKB-SubCell"/>
</dbReference>
<feature type="transmembrane region" description="Helical" evidence="9">
    <location>
        <begin position="313"/>
        <end position="332"/>
    </location>
</feature>
<organism evidence="10 11">
    <name type="scientific">Stakelama tenebrarum</name>
    <dbReference type="NCBI Taxonomy" id="2711215"/>
    <lineage>
        <taxon>Bacteria</taxon>
        <taxon>Pseudomonadati</taxon>
        <taxon>Pseudomonadota</taxon>
        <taxon>Alphaproteobacteria</taxon>
        <taxon>Sphingomonadales</taxon>
        <taxon>Sphingomonadaceae</taxon>
        <taxon>Stakelama</taxon>
    </lineage>
</organism>
<comment type="similarity">
    <text evidence="2">Belongs to the amino acid-polyamine-organocation (APC) superfamily. Basic amino acid/polyamine antiporter (APA) (TC 2.A.3.2) family.</text>
</comment>
<evidence type="ECO:0000313" key="11">
    <source>
        <dbReference type="Proteomes" id="UP000501568"/>
    </source>
</evidence>
<dbReference type="RefSeq" id="WP_165327168.1">
    <property type="nucleotide sequence ID" value="NZ_CP049109.1"/>
</dbReference>
<protein>
    <recommendedName>
        <fullName evidence="3">Arginine/agmatine antiporter</fullName>
    </recommendedName>
</protein>
<evidence type="ECO:0000256" key="9">
    <source>
        <dbReference type="SAM" id="Phobius"/>
    </source>
</evidence>
<feature type="transmembrane region" description="Helical" evidence="9">
    <location>
        <begin position="30"/>
        <end position="50"/>
    </location>
</feature>
<dbReference type="Proteomes" id="UP000501568">
    <property type="component" value="Chromosome"/>
</dbReference>
<dbReference type="PANTHER" id="PTHR42770:SF18">
    <property type="entry name" value="ARGININE_AGMATINE ANTIPORTER"/>
    <property type="match status" value="1"/>
</dbReference>
<dbReference type="InterPro" id="IPR050367">
    <property type="entry name" value="APC_superfamily"/>
</dbReference>
<evidence type="ECO:0000256" key="5">
    <source>
        <dbReference type="ARBA" id="ARBA00022692"/>
    </source>
</evidence>
<evidence type="ECO:0000256" key="1">
    <source>
        <dbReference type="ARBA" id="ARBA00004651"/>
    </source>
</evidence>
<comment type="subcellular location">
    <subcellularLocation>
        <location evidence="1">Cell membrane</location>
        <topology evidence="1">Multi-pass membrane protein</topology>
    </subcellularLocation>
</comment>
<feature type="transmembrane region" description="Helical" evidence="9">
    <location>
        <begin position="338"/>
        <end position="364"/>
    </location>
</feature>
<evidence type="ECO:0000256" key="4">
    <source>
        <dbReference type="ARBA" id="ARBA00022475"/>
    </source>
</evidence>
<feature type="transmembrane region" description="Helical" evidence="9">
    <location>
        <begin position="371"/>
        <end position="392"/>
    </location>
</feature>
<dbReference type="PIRSF" id="PIRSF006060">
    <property type="entry name" value="AA_transporter"/>
    <property type="match status" value="1"/>
</dbReference>
<feature type="transmembrane region" description="Helical" evidence="9">
    <location>
        <begin position="398"/>
        <end position="416"/>
    </location>
</feature>
<evidence type="ECO:0000256" key="2">
    <source>
        <dbReference type="ARBA" id="ARBA00008220"/>
    </source>
</evidence>
<dbReference type="GO" id="GO:0022857">
    <property type="term" value="F:transmembrane transporter activity"/>
    <property type="evidence" value="ECO:0007669"/>
    <property type="project" value="InterPro"/>
</dbReference>
<proteinExistence type="inferred from homology"/>
<keyword evidence="7 9" id="KW-0472">Membrane</keyword>
<dbReference type="Gene3D" id="1.20.1740.10">
    <property type="entry name" value="Amino acid/polyamine transporter I"/>
    <property type="match status" value="1"/>
</dbReference>
<dbReference type="PANTHER" id="PTHR42770">
    <property type="entry name" value="AMINO ACID TRANSPORTER-RELATED"/>
    <property type="match status" value="1"/>
</dbReference>
<reference evidence="10 11" key="1">
    <citation type="submission" date="2020-02" db="EMBL/GenBank/DDBJ databases">
        <authorList>
            <person name="Zheng R.K."/>
            <person name="Sun C.M."/>
        </authorList>
    </citation>
    <scope>NUCLEOTIDE SEQUENCE [LARGE SCALE GENOMIC DNA]</scope>
    <source>
        <strain evidence="11">zrk23</strain>
    </source>
</reference>
<evidence type="ECO:0000256" key="3">
    <source>
        <dbReference type="ARBA" id="ARBA00021069"/>
    </source>
</evidence>
<name>A0A6G6Y5D7_9SPHN</name>
<evidence type="ECO:0000256" key="8">
    <source>
        <dbReference type="ARBA" id="ARBA00045636"/>
    </source>
</evidence>
<dbReference type="EMBL" id="CP049109">
    <property type="protein sequence ID" value="QIG80164.1"/>
    <property type="molecule type" value="Genomic_DNA"/>
</dbReference>
<dbReference type="KEGG" id="spzr:G5C33_10480"/>
<dbReference type="InterPro" id="IPR002293">
    <property type="entry name" value="AA/rel_permease1"/>
</dbReference>
<keyword evidence="11" id="KW-1185">Reference proteome</keyword>
<keyword evidence="4" id="KW-1003">Cell membrane</keyword>
<dbReference type="Pfam" id="PF13520">
    <property type="entry name" value="AA_permease_2"/>
    <property type="match status" value="1"/>
</dbReference>
<keyword evidence="5 9" id="KW-0812">Transmembrane</keyword>
<feature type="transmembrane region" description="Helical" evidence="9">
    <location>
        <begin position="112"/>
        <end position="129"/>
    </location>
</feature>
<feature type="transmembrane region" description="Helical" evidence="9">
    <location>
        <begin position="6"/>
        <end position="23"/>
    </location>
</feature>
<dbReference type="AlphaFoldDB" id="A0A6G6Y5D7"/>
<evidence type="ECO:0000313" key="10">
    <source>
        <dbReference type="EMBL" id="QIG80164.1"/>
    </source>
</evidence>
<feature type="transmembrane region" description="Helical" evidence="9">
    <location>
        <begin position="177"/>
        <end position="196"/>
    </location>
</feature>
<accession>A0A6G6Y5D7</accession>
<feature type="transmembrane region" description="Helical" evidence="9">
    <location>
        <begin position="259"/>
        <end position="285"/>
    </location>
</feature>
<evidence type="ECO:0000256" key="6">
    <source>
        <dbReference type="ARBA" id="ARBA00022989"/>
    </source>
</evidence>
<sequence length="436" mass="45369">MCLALVVGNMIGAGVFMLPASLAPYGWNAVFGWIVTIGGGLCLAFTFARLAQALPQAGGPYAYTRAAFGQTAGFVVAWAYWISLWVGNAAIATAGIGYLAVFFPVLDTVPGLPAISACAVIWLFTWINCRGVRAAGGVQMVTTVLKLLPLIAVVAIAGWMVVDTGGEALMPFDGETIGFGAIGATAAITLWALLGLESATIVAHDVEDPQRTIPRATLWGTAITGLVYLLVCSGVTLLMPVDQAANSNAPLADFVAASLGSGSGMVVALFAAISAFGALNGWILLQGEMPNAMARDGVFPAFFATRSRRDTPVRAHIVSTALLTVIVLLNYTRSLADLFTFIALLATTASLVAYLACSCAALALAWRKRMIFTAPAALVAMIAALYSAWTIYGAGAEAAGWGLVLLLAGIPVHLLMRRKARTVSGQTTETTAWQSG</sequence>